<organism evidence="6 7">
    <name type="scientific">Myceligenerans crystallogenes</name>
    <dbReference type="NCBI Taxonomy" id="316335"/>
    <lineage>
        <taxon>Bacteria</taxon>
        <taxon>Bacillati</taxon>
        <taxon>Actinomycetota</taxon>
        <taxon>Actinomycetes</taxon>
        <taxon>Micrococcales</taxon>
        <taxon>Promicromonosporaceae</taxon>
        <taxon>Myceligenerans</taxon>
    </lineage>
</organism>
<proteinExistence type="predicted"/>
<protein>
    <submittedName>
        <fullName evidence="6">TetR/AcrR family transcriptional regulator</fullName>
    </submittedName>
</protein>
<keyword evidence="1" id="KW-0805">Transcription regulation</keyword>
<evidence type="ECO:0000256" key="3">
    <source>
        <dbReference type="ARBA" id="ARBA00023163"/>
    </source>
</evidence>
<dbReference type="Gene3D" id="1.10.357.10">
    <property type="entry name" value="Tetracycline Repressor, domain 2"/>
    <property type="match status" value="1"/>
</dbReference>
<sequence length="249" mass="27619">MTQEPMTRTERGRQYRLDDALAAARGLLAERGVDGVTMTAVARQLGVSGPALYQYFDGRTGLLRATYDDVMDDLLAFLGETVARQDPDDLAAQVHAGTHAIFAWCRGHKHEFDLLMGSSFRKVARASEGVRETIAQRLGGAWVPTFERIWRSGVEFRADDEIPAPLREQLVAYREVLLRDHPGAGPGFPLGAVYVLYKGWRMIFGLLCMVAYDQIDYVFGDFEAVFADLMDDLFTLIGIPPSDGVRLAG</sequence>
<feature type="DNA-binding region" description="H-T-H motif" evidence="4">
    <location>
        <begin position="37"/>
        <end position="56"/>
    </location>
</feature>
<keyword evidence="3" id="KW-0804">Transcription</keyword>
<evidence type="ECO:0000256" key="2">
    <source>
        <dbReference type="ARBA" id="ARBA00023125"/>
    </source>
</evidence>
<evidence type="ECO:0000313" key="7">
    <source>
        <dbReference type="Proteomes" id="UP001501094"/>
    </source>
</evidence>
<dbReference type="InterPro" id="IPR050109">
    <property type="entry name" value="HTH-type_TetR-like_transc_reg"/>
</dbReference>
<keyword evidence="2 4" id="KW-0238">DNA-binding</keyword>
<accession>A0ABP4ZU65</accession>
<dbReference type="PROSITE" id="PS50977">
    <property type="entry name" value="HTH_TETR_2"/>
    <property type="match status" value="1"/>
</dbReference>
<dbReference type="PANTHER" id="PTHR30055:SF234">
    <property type="entry name" value="HTH-TYPE TRANSCRIPTIONAL REGULATOR BETI"/>
    <property type="match status" value="1"/>
</dbReference>
<gene>
    <name evidence="6" type="ORF">GCM10009751_32210</name>
</gene>
<dbReference type="SUPFAM" id="SSF48498">
    <property type="entry name" value="Tetracyclin repressor-like, C-terminal domain"/>
    <property type="match status" value="1"/>
</dbReference>
<dbReference type="EMBL" id="BAAANL010000007">
    <property type="protein sequence ID" value="GAA1870680.1"/>
    <property type="molecule type" value="Genomic_DNA"/>
</dbReference>
<dbReference type="Pfam" id="PF00440">
    <property type="entry name" value="TetR_N"/>
    <property type="match status" value="1"/>
</dbReference>
<feature type="domain" description="HTH tetR-type" evidence="5">
    <location>
        <begin position="14"/>
        <end position="74"/>
    </location>
</feature>
<dbReference type="SUPFAM" id="SSF46689">
    <property type="entry name" value="Homeodomain-like"/>
    <property type="match status" value="1"/>
</dbReference>
<dbReference type="RefSeq" id="WP_344104859.1">
    <property type="nucleotide sequence ID" value="NZ_BAAANL010000007.1"/>
</dbReference>
<dbReference type="PRINTS" id="PR00455">
    <property type="entry name" value="HTHTETR"/>
</dbReference>
<dbReference type="InterPro" id="IPR001647">
    <property type="entry name" value="HTH_TetR"/>
</dbReference>
<evidence type="ECO:0000313" key="6">
    <source>
        <dbReference type="EMBL" id="GAA1870680.1"/>
    </source>
</evidence>
<evidence type="ECO:0000256" key="4">
    <source>
        <dbReference type="PROSITE-ProRule" id="PRU00335"/>
    </source>
</evidence>
<name>A0ABP4ZU65_9MICO</name>
<dbReference type="PANTHER" id="PTHR30055">
    <property type="entry name" value="HTH-TYPE TRANSCRIPTIONAL REGULATOR RUTR"/>
    <property type="match status" value="1"/>
</dbReference>
<evidence type="ECO:0000259" key="5">
    <source>
        <dbReference type="PROSITE" id="PS50977"/>
    </source>
</evidence>
<reference evidence="7" key="1">
    <citation type="journal article" date="2019" name="Int. J. Syst. Evol. Microbiol.">
        <title>The Global Catalogue of Microorganisms (GCM) 10K type strain sequencing project: providing services to taxonomists for standard genome sequencing and annotation.</title>
        <authorList>
            <consortium name="The Broad Institute Genomics Platform"/>
            <consortium name="The Broad Institute Genome Sequencing Center for Infectious Disease"/>
            <person name="Wu L."/>
            <person name="Ma J."/>
        </authorList>
    </citation>
    <scope>NUCLEOTIDE SEQUENCE [LARGE SCALE GENOMIC DNA]</scope>
    <source>
        <strain evidence="7">JCM 14326</strain>
    </source>
</reference>
<dbReference type="InterPro" id="IPR009057">
    <property type="entry name" value="Homeodomain-like_sf"/>
</dbReference>
<keyword evidence="7" id="KW-1185">Reference proteome</keyword>
<dbReference type="InterPro" id="IPR036271">
    <property type="entry name" value="Tet_transcr_reg_TetR-rel_C_sf"/>
</dbReference>
<comment type="caution">
    <text evidence="6">The sequence shown here is derived from an EMBL/GenBank/DDBJ whole genome shotgun (WGS) entry which is preliminary data.</text>
</comment>
<evidence type="ECO:0000256" key="1">
    <source>
        <dbReference type="ARBA" id="ARBA00023015"/>
    </source>
</evidence>
<dbReference type="Proteomes" id="UP001501094">
    <property type="component" value="Unassembled WGS sequence"/>
</dbReference>